<dbReference type="HOGENOM" id="CLU_635445_0_0_1"/>
<dbReference type="ExpressionAtlas" id="F7FAM7">
    <property type="expression patterns" value="baseline"/>
</dbReference>
<keyword evidence="4" id="KW-1185">Reference proteome</keyword>
<dbReference type="eggNOG" id="KOG4242">
    <property type="taxonomic scope" value="Eukaryota"/>
</dbReference>
<dbReference type="AlphaFoldDB" id="F7FAM7"/>
<accession>F7FAM7</accession>
<feature type="region of interest" description="Disordered" evidence="1">
    <location>
        <begin position="192"/>
        <end position="219"/>
    </location>
</feature>
<feature type="region of interest" description="Disordered" evidence="1">
    <location>
        <begin position="255"/>
        <end position="277"/>
    </location>
</feature>
<name>F7FAM7_MONDO</name>
<feature type="region of interest" description="Disordered" evidence="1">
    <location>
        <begin position="113"/>
        <end position="143"/>
    </location>
</feature>
<evidence type="ECO:0000313" key="4">
    <source>
        <dbReference type="Proteomes" id="UP000002280"/>
    </source>
</evidence>
<dbReference type="InterPro" id="IPR051279">
    <property type="entry name" value="PP1-Reg/Actin-Interact_Protein"/>
</dbReference>
<proteinExistence type="predicted"/>
<reference evidence="3" key="3">
    <citation type="submission" date="2025-09" db="UniProtKB">
        <authorList>
            <consortium name="Ensembl"/>
        </authorList>
    </citation>
    <scope>IDENTIFICATION</scope>
</reference>
<evidence type="ECO:0000256" key="1">
    <source>
        <dbReference type="SAM" id="MobiDB-lite"/>
    </source>
</evidence>
<dbReference type="PANTHER" id="PTHR24112:SF43">
    <property type="entry name" value="CAPPING PROTEIN, ARP2_3 AND MYOSIN-I LINKER PROTEIN 3"/>
    <property type="match status" value="1"/>
</dbReference>
<gene>
    <name evidence="3" type="primary">CARMIL3</name>
</gene>
<reference evidence="3 4" key="1">
    <citation type="journal article" date="2007" name="Nature">
        <title>Genome of the marsupial Monodelphis domestica reveals innovation in non-coding sequences.</title>
        <authorList>
            <person name="Mikkelsen T.S."/>
            <person name="Wakefield M.J."/>
            <person name="Aken B."/>
            <person name="Amemiya C.T."/>
            <person name="Chang J.L."/>
            <person name="Duke S."/>
            <person name="Garber M."/>
            <person name="Gentles A.J."/>
            <person name="Goodstadt L."/>
            <person name="Heger A."/>
            <person name="Jurka J."/>
            <person name="Kamal M."/>
            <person name="Mauceli E."/>
            <person name="Searle S.M."/>
            <person name="Sharpe T."/>
            <person name="Baker M.L."/>
            <person name="Batzer M.A."/>
            <person name="Benos P.V."/>
            <person name="Belov K."/>
            <person name="Clamp M."/>
            <person name="Cook A."/>
            <person name="Cuff J."/>
            <person name="Das R."/>
            <person name="Davidow L."/>
            <person name="Deakin J.E."/>
            <person name="Fazzari M.J."/>
            <person name="Glass J.L."/>
            <person name="Grabherr M."/>
            <person name="Greally J.M."/>
            <person name="Gu W."/>
            <person name="Hore T.A."/>
            <person name="Huttley G.A."/>
            <person name="Kleber M."/>
            <person name="Jirtle R.L."/>
            <person name="Koina E."/>
            <person name="Lee J.T."/>
            <person name="Mahony S."/>
            <person name="Marra M.A."/>
            <person name="Miller R.D."/>
            <person name="Nicholls R.D."/>
            <person name="Oda M."/>
            <person name="Papenfuss A.T."/>
            <person name="Parra Z.E."/>
            <person name="Pollock D.D."/>
            <person name="Ray D.A."/>
            <person name="Schein J.E."/>
            <person name="Speed T.P."/>
            <person name="Thompson K."/>
            <person name="VandeBerg J.L."/>
            <person name="Wade C.M."/>
            <person name="Walker J.A."/>
            <person name="Waters P.D."/>
            <person name="Webber C."/>
            <person name="Weidman J.R."/>
            <person name="Xie X."/>
            <person name="Zody M.C."/>
            <person name="Baldwin J."/>
            <person name="Abdouelleil A."/>
            <person name="Abdulkadir J."/>
            <person name="Abebe A."/>
            <person name="Abera B."/>
            <person name="Abreu J."/>
            <person name="Acer S.C."/>
            <person name="Aftuck L."/>
            <person name="Alexander A."/>
            <person name="An P."/>
            <person name="Anderson E."/>
            <person name="Anderson S."/>
            <person name="Arachi H."/>
            <person name="Azer M."/>
            <person name="Bachantsang P."/>
            <person name="Barry A."/>
            <person name="Bayul T."/>
            <person name="Berlin A."/>
            <person name="Bessette D."/>
            <person name="Bloom T."/>
            <person name="Bloom T."/>
            <person name="Boguslavskiy L."/>
            <person name="Bonnet C."/>
            <person name="Boukhgalter B."/>
            <person name="Bourzgui I."/>
            <person name="Brown A."/>
            <person name="Cahill P."/>
            <person name="Channer S."/>
            <person name="Cheshatsang Y."/>
            <person name="Chuda L."/>
            <person name="Citroen M."/>
            <person name="Collymore A."/>
            <person name="Cooke P."/>
            <person name="Costello M."/>
            <person name="D'Aco K."/>
            <person name="Daza R."/>
            <person name="De Haan G."/>
            <person name="DeGray S."/>
            <person name="DeMaso C."/>
            <person name="Dhargay N."/>
            <person name="Dooley K."/>
            <person name="Dooley E."/>
            <person name="Doricent M."/>
            <person name="Dorje P."/>
            <person name="Dorjee K."/>
            <person name="Dupes A."/>
            <person name="Elong R."/>
            <person name="Falk J."/>
            <person name="Farina A."/>
            <person name="Faro S."/>
            <person name="Ferguson D."/>
            <person name="Fisher S."/>
            <person name="Foley C.D."/>
            <person name="Franke A."/>
            <person name="Friedrich D."/>
            <person name="Gadbois L."/>
            <person name="Gearin G."/>
            <person name="Gearin C.R."/>
            <person name="Giannoukos G."/>
            <person name="Goode T."/>
            <person name="Graham J."/>
            <person name="Grandbois E."/>
            <person name="Grewal S."/>
            <person name="Gyaltsen K."/>
            <person name="Hafez N."/>
            <person name="Hagos B."/>
            <person name="Hall J."/>
            <person name="Henson C."/>
            <person name="Hollinger A."/>
            <person name="Honan T."/>
            <person name="Huard M.D."/>
            <person name="Hughes L."/>
            <person name="Hurhula B."/>
            <person name="Husby M.E."/>
            <person name="Kamat A."/>
            <person name="Kanga B."/>
            <person name="Kashin S."/>
            <person name="Khazanovich D."/>
            <person name="Kisner P."/>
            <person name="Lance K."/>
            <person name="Lara M."/>
            <person name="Lee W."/>
            <person name="Lennon N."/>
            <person name="Letendre F."/>
            <person name="LeVine R."/>
            <person name="Lipovsky A."/>
            <person name="Liu X."/>
            <person name="Liu J."/>
            <person name="Liu S."/>
            <person name="Lokyitsang T."/>
            <person name="Lokyitsang Y."/>
            <person name="Lubonja R."/>
            <person name="Lui A."/>
            <person name="MacDonald P."/>
            <person name="Magnisalis V."/>
            <person name="Maru K."/>
            <person name="Matthews C."/>
            <person name="McCusker W."/>
            <person name="McDonough S."/>
            <person name="Mehta T."/>
            <person name="Meldrim J."/>
            <person name="Meneus L."/>
            <person name="Mihai O."/>
            <person name="Mihalev A."/>
            <person name="Mihova T."/>
            <person name="Mittelman R."/>
            <person name="Mlenga V."/>
            <person name="Montmayeur A."/>
            <person name="Mulrain L."/>
            <person name="Navidi A."/>
            <person name="Naylor J."/>
            <person name="Negash T."/>
            <person name="Nguyen T."/>
            <person name="Nguyen N."/>
            <person name="Nicol R."/>
            <person name="Norbu C."/>
            <person name="Norbu N."/>
            <person name="Novod N."/>
            <person name="O'Neill B."/>
            <person name="Osman S."/>
            <person name="Markiewicz E."/>
            <person name="Oyono O.L."/>
            <person name="Patti C."/>
            <person name="Phunkhang P."/>
            <person name="Pierre F."/>
            <person name="Priest M."/>
            <person name="Raghuraman S."/>
            <person name="Rege F."/>
            <person name="Reyes R."/>
            <person name="Rise C."/>
            <person name="Rogov P."/>
            <person name="Ross K."/>
            <person name="Ryan E."/>
            <person name="Settipalli S."/>
            <person name="Shea T."/>
            <person name="Sherpa N."/>
            <person name="Shi L."/>
            <person name="Shih D."/>
            <person name="Sparrow T."/>
            <person name="Spaulding J."/>
            <person name="Stalker J."/>
            <person name="Stange-Thomann N."/>
            <person name="Stavropoulos S."/>
            <person name="Stone C."/>
            <person name="Strader C."/>
            <person name="Tesfaye S."/>
            <person name="Thomson T."/>
            <person name="Thoulutsang Y."/>
            <person name="Thoulutsang D."/>
            <person name="Topham K."/>
            <person name="Topping I."/>
            <person name="Tsamla T."/>
            <person name="Vassiliev H."/>
            <person name="Vo A."/>
            <person name="Wangchuk T."/>
            <person name="Wangdi T."/>
            <person name="Weiand M."/>
            <person name="Wilkinson J."/>
            <person name="Wilson A."/>
            <person name="Yadav S."/>
            <person name="Young G."/>
            <person name="Yu Q."/>
            <person name="Zembek L."/>
            <person name="Zhong D."/>
            <person name="Zimmer A."/>
            <person name="Zwirko Z."/>
            <person name="Jaffe D.B."/>
            <person name="Alvarez P."/>
            <person name="Brockman W."/>
            <person name="Butler J."/>
            <person name="Chin C."/>
            <person name="Gnerre S."/>
            <person name="MacCallum I."/>
            <person name="Graves J.A."/>
            <person name="Ponting C.P."/>
            <person name="Breen M."/>
            <person name="Samollow P.B."/>
            <person name="Lander E.S."/>
            <person name="Lindblad-Toh K."/>
        </authorList>
    </citation>
    <scope>NUCLEOTIDE SEQUENCE [LARGE SCALE GENOMIC DNA]</scope>
</reference>
<protein>
    <submittedName>
        <fullName evidence="3">Capping protein regulator and myosin 1 linker 3</fullName>
    </submittedName>
</protein>
<dbReference type="InterPro" id="IPR041245">
    <property type="entry name" value="CARMIL_PH"/>
</dbReference>
<organism evidence="3 4">
    <name type="scientific">Monodelphis domestica</name>
    <name type="common">Gray short-tailed opossum</name>
    <dbReference type="NCBI Taxonomy" id="13616"/>
    <lineage>
        <taxon>Eukaryota</taxon>
        <taxon>Metazoa</taxon>
        <taxon>Chordata</taxon>
        <taxon>Craniata</taxon>
        <taxon>Vertebrata</taxon>
        <taxon>Euteleostomi</taxon>
        <taxon>Mammalia</taxon>
        <taxon>Metatheria</taxon>
        <taxon>Didelphimorphia</taxon>
        <taxon>Didelphidae</taxon>
        <taxon>Monodelphis</taxon>
    </lineage>
</organism>
<feature type="domain" description="CARMIL pleckstrin homology" evidence="2">
    <location>
        <begin position="29"/>
        <end position="110"/>
    </location>
</feature>
<feature type="compositionally biased region" description="Basic and acidic residues" evidence="1">
    <location>
        <begin position="268"/>
        <end position="277"/>
    </location>
</feature>
<evidence type="ECO:0000313" key="3">
    <source>
        <dbReference type="Ensembl" id="ENSMODP00000004503.4"/>
    </source>
</evidence>
<evidence type="ECO:0000259" key="2">
    <source>
        <dbReference type="Pfam" id="PF17888"/>
    </source>
</evidence>
<dbReference type="PANTHER" id="PTHR24112">
    <property type="entry name" value="LEUCINE-RICH REPEAT, ISOFORM F-RELATED"/>
    <property type="match status" value="1"/>
</dbReference>
<sequence length="277" mass="29998">MAKPSAELTRELQESIRRCLSRGAVHQQHRVKLETKPKKYEDRVLLHPSFPPSQVESSFNVLEIRTFSTLNQNQILVETERGTVSMRLPSAESVEQVTRHVSTALAKVCPGPGCLIRRGNPETPEGPRDTSPNSETSTSTTHSVCGGFSETYAALCDYNGLHCREEVQWPLGEPGSGPDGGSSRLQPVVYQTPLQGSTGSGTGATHPEQVGEPRRAGARQCWPQDVSLWRLGAASSKQEHSQSSNSRTVECGIWRGLSSGGAAPSHFTNEETKPQGG</sequence>
<reference evidence="3" key="2">
    <citation type="submission" date="2025-08" db="UniProtKB">
        <authorList>
            <consortium name="Ensembl"/>
        </authorList>
    </citation>
    <scope>IDENTIFICATION</scope>
</reference>
<dbReference type="InterPro" id="IPR011993">
    <property type="entry name" value="PH-like_dom_sf"/>
</dbReference>
<dbReference type="Pfam" id="PF17888">
    <property type="entry name" value="Carm_PH"/>
    <property type="match status" value="1"/>
</dbReference>
<dbReference type="Proteomes" id="UP000002280">
    <property type="component" value="Chromosome 1"/>
</dbReference>
<dbReference type="Ensembl" id="ENSMODT00000004602.4">
    <property type="protein sequence ID" value="ENSMODP00000004503.4"/>
    <property type="gene ID" value="ENSMODG00000024436.3"/>
</dbReference>
<dbReference type="GeneTree" id="ENSGT00940000157990"/>
<dbReference type="Bgee" id="ENSMODG00000024436">
    <property type="expression patterns" value="Expressed in cerebellum and 13 other cell types or tissues"/>
</dbReference>
<feature type="compositionally biased region" description="Low complexity" evidence="1">
    <location>
        <begin position="130"/>
        <end position="143"/>
    </location>
</feature>
<dbReference type="Gene3D" id="2.30.29.30">
    <property type="entry name" value="Pleckstrin-homology domain (PH domain)/Phosphotyrosine-binding domain (PTB)"/>
    <property type="match status" value="1"/>
</dbReference>